<feature type="transmembrane region" description="Helical" evidence="2">
    <location>
        <begin position="208"/>
        <end position="228"/>
    </location>
</feature>
<accession>A0ABY7DCB8</accession>
<feature type="transmembrane region" description="Helical" evidence="2">
    <location>
        <begin position="627"/>
        <end position="649"/>
    </location>
</feature>
<keyword evidence="2" id="KW-0812">Transmembrane</keyword>
<dbReference type="PANTHER" id="PTHR11360">
    <property type="entry name" value="MONOCARBOXYLATE TRANSPORTER"/>
    <property type="match status" value="1"/>
</dbReference>
<organism evidence="3 4">
    <name type="scientific">Mya arenaria</name>
    <name type="common">Soft-shell clam</name>
    <dbReference type="NCBI Taxonomy" id="6604"/>
    <lineage>
        <taxon>Eukaryota</taxon>
        <taxon>Metazoa</taxon>
        <taxon>Spiralia</taxon>
        <taxon>Lophotrochozoa</taxon>
        <taxon>Mollusca</taxon>
        <taxon>Bivalvia</taxon>
        <taxon>Autobranchia</taxon>
        <taxon>Heteroconchia</taxon>
        <taxon>Euheterodonta</taxon>
        <taxon>Imparidentia</taxon>
        <taxon>Neoheterodontei</taxon>
        <taxon>Myida</taxon>
        <taxon>Myoidea</taxon>
        <taxon>Myidae</taxon>
        <taxon>Mya</taxon>
    </lineage>
</organism>
<evidence type="ECO:0000256" key="2">
    <source>
        <dbReference type="SAM" id="Phobius"/>
    </source>
</evidence>
<evidence type="ECO:0000313" key="3">
    <source>
        <dbReference type="EMBL" id="WAQ95311.1"/>
    </source>
</evidence>
<proteinExistence type="predicted"/>
<dbReference type="CDD" id="cd17352">
    <property type="entry name" value="MFS_MCT_SLC16"/>
    <property type="match status" value="1"/>
</dbReference>
<evidence type="ECO:0000256" key="1">
    <source>
        <dbReference type="SAM" id="MobiDB-lite"/>
    </source>
</evidence>
<feature type="transmembrane region" description="Helical" evidence="2">
    <location>
        <begin position="176"/>
        <end position="202"/>
    </location>
</feature>
<sequence length="706" mass="78255">MPVDDTSEESSRRRNNSNDSDSSSSSSSSLFSEDASSTSMPAPPDGGYGWVIIIAAFLINLICDGISFSFGILYTELLDQFQESKSLTSWVGSLFYGTCLMGGPLASGLATKFGCRKVLIGGGIVASAGTFISAFATSIGTLCLFFGVITGIGMSMGYVTSVVMVAFYFENKRALATGLAVCGSGIGTFVFAPLTELFIDIYGWRGTMIIWSGIILNLVVCGALLRPLEFTVQEKRQKALLKFEKMSRMSRTESLASSSNGRNVSRLASHTEGLEDEDDIFEEGNIEDCCHSQIQIPTFIKEKGIEIPVEVLKEAKNNRSALKDYIRNYCEENDVEPENQQEDYDVQDDETKYETTVMLQNGKGNVKLNGNIGPKSSCLKNAPKKQQSNEGHHHSKSPSRPKKQVRMSTYLPLYRKGLFFRGNLTRYTGPIGRVKSSSCPELTIRQWDDSDSESSDDDDWDFPWRYLRFSKHMKRVLKALFDPTILKNPLYVVFAISNFILYFWYDVPYIFLVDRATELGMDENKASLLISILGIVNTVGQILYGIIGDREVNLSVLYGISLMACGLSIFVVPIFTAFEPQAVISGLFGLFISHGDLGGISGHRQTVKCLWTDDAALFYDFTGSYDLTFYIGGGFIVFSGAMLLVVPIMRRCQKPLKFEQQACSSRIFNESHLAMMDREIVIEMDEGPQLPNGNETTCSSELKRNG</sequence>
<name>A0ABY7DCB8_MYAAR</name>
<feature type="transmembrane region" description="Helical" evidence="2">
    <location>
        <begin position="48"/>
        <end position="75"/>
    </location>
</feature>
<feature type="compositionally biased region" description="Basic residues" evidence="1">
    <location>
        <begin position="393"/>
        <end position="405"/>
    </location>
</feature>
<dbReference type="Proteomes" id="UP001164746">
    <property type="component" value="Chromosome 2"/>
</dbReference>
<dbReference type="InterPro" id="IPR011701">
    <property type="entry name" value="MFS"/>
</dbReference>
<feature type="compositionally biased region" description="Polar residues" evidence="1">
    <location>
        <begin position="691"/>
        <end position="700"/>
    </location>
</feature>
<dbReference type="EMBL" id="CP111013">
    <property type="protein sequence ID" value="WAQ95311.1"/>
    <property type="molecule type" value="Genomic_DNA"/>
</dbReference>
<dbReference type="InterPro" id="IPR050327">
    <property type="entry name" value="Proton-linked_MCT"/>
</dbReference>
<evidence type="ECO:0000313" key="4">
    <source>
        <dbReference type="Proteomes" id="UP001164746"/>
    </source>
</evidence>
<dbReference type="PANTHER" id="PTHR11360:SF260">
    <property type="entry name" value="MFS DOMAIN-CONTAINING PROTEIN"/>
    <property type="match status" value="1"/>
</dbReference>
<feature type="transmembrane region" description="Helical" evidence="2">
    <location>
        <begin position="488"/>
        <end position="505"/>
    </location>
</feature>
<feature type="transmembrane region" description="Helical" evidence="2">
    <location>
        <begin position="118"/>
        <end position="139"/>
    </location>
</feature>
<feature type="region of interest" description="Disordered" evidence="1">
    <location>
        <begin position="362"/>
        <end position="405"/>
    </location>
</feature>
<feature type="region of interest" description="Disordered" evidence="1">
    <location>
        <begin position="685"/>
        <end position="706"/>
    </location>
</feature>
<reference evidence="3" key="1">
    <citation type="submission" date="2022-11" db="EMBL/GenBank/DDBJ databases">
        <title>Centuries of genome instability and evolution in soft-shell clam transmissible cancer (bioRxiv).</title>
        <authorList>
            <person name="Hart S.F.M."/>
            <person name="Yonemitsu M.A."/>
            <person name="Giersch R.M."/>
            <person name="Beal B.F."/>
            <person name="Arriagada G."/>
            <person name="Davis B.W."/>
            <person name="Ostrander E.A."/>
            <person name="Goff S.P."/>
            <person name="Metzger M.J."/>
        </authorList>
    </citation>
    <scope>NUCLEOTIDE SEQUENCE</scope>
    <source>
        <strain evidence="3">MELC-2E11</strain>
        <tissue evidence="3">Siphon/mantle</tissue>
    </source>
</reference>
<keyword evidence="2" id="KW-0472">Membrane</keyword>
<feature type="compositionally biased region" description="Polar residues" evidence="1">
    <location>
        <begin position="252"/>
        <end position="268"/>
    </location>
</feature>
<feature type="compositionally biased region" description="Low complexity" evidence="1">
    <location>
        <begin position="17"/>
        <end position="39"/>
    </location>
</feature>
<feature type="transmembrane region" description="Helical" evidence="2">
    <location>
        <begin position="525"/>
        <end position="544"/>
    </location>
</feature>
<keyword evidence="2" id="KW-1133">Transmembrane helix</keyword>
<dbReference type="InterPro" id="IPR036259">
    <property type="entry name" value="MFS_trans_sf"/>
</dbReference>
<keyword evidence="4" id="KW-1185">Reference proteome</keyword>
<feature type="region of interest" description="Disordered" evidence="1">
    <location>
        <begin position="1"/>
        <end position="41"/>
    </location>
</feature>
<dbReference type="SUPFAM" id="SSF103473">
    <property type="entry name" value="MFS general substrate transporter"/>
    <property type="match status" value="1"/>
</dbReference>
<feature type="transmembrane region" description="Helical" evidence="2">
    <location>
        <begin position="556"/>
        <end position="578"/>
    </location>
</feature>
<protein>
    <submittedName>
        <fullName evidence="3">MOT12-like protein</fullName>
    </submittedName>
</protein>
<feature type="transmembrane region" description="Helical" evidence="2">
    <location>
        <begin position="87"/>
        <end position="106"/>
    </location>
</feature>
<gene>
    <name evidence="3" type="ORF">MAR_028001</name>
</gene>
<dbReference type="Gene3D" id="1.20.1250.20">
    <property type="entry name" value="MFS general substrate transporter like domains"/>
    <property type="match status" value="2"/>
</dbReference>
<feature type="transmembrane region" description="Helical" evidence="2">
    <location>
        <begin position="145"/>
        <end position="169"/>
    </location>
</feature>
<feature type="region of interest" description="Disordered" evidence="1">
    <location>
        <begin position="252"/>
        <end position="271"/>
    </location>
</feature>
<dbReference type="Pfam" id="PF07690">
    <property type="entry name" value="MFS_1"/>
    <property type="match status" value="1"/>
</dbReference>